<dbReference type="AlphaFoldDB" id="A0A380B5D5"/>
<feature type="domain" description="DUF1835" evidence="1">
    <location>
        <begin position="16"/>
        <end position="111"/>
    </location>
</feature>
<evidence type="ECO:0000313" key="4">
    <source>
        <dbReference type="Proteomes" id="UP000255529"/>
    </source>
</evidence>
<organism evidence="3 4">
    <name type="scientific">Serratia quinivorans</name>
    <dbReference type="NCBI Taxonomy" id="137545"/>
    <lineage>
        <taxon>Bacteria</taxon>
        <taxon>Pseudomonadati</taxon>
        <taxon>Pseudomonadota</taxon>
        <taxon>Gammaproteobacteria</taxon>
        <taxon>Enterobacterales</taxon>
        <taxon>Yersiniaceae</taxon>
        <taxon>Serratia</taxon>
    </lineage>
</organism>
<evidence type="ECO:0000313" key="3">
    <source>
        <dbReference type="EMBL" id="SUI93281.1"/>
    </source>
</evidence>
<evidence type="ECO:0000259" key="1">
    <source>
        <dbReference type="Pfam" id="PF08874"/>
    </source>
</evidence>
<dbReference type="InterPro" id="IPR022123">
    <property type="entry name" value="DUF3658"/>
</dbReference>
<sequence>MKDVHIALSGGCVRLAYPGENVLDFTDTLSFGPLCALDDDQGQQARSCWFRDLHQSVYAPEWDTSSQRLTAMESLKIQLAAVTGQVTLWIGDNPDEQLMLRALLPLIGERQVFVVNVTEHTGRMSTNWCPAEMLEPLWIRRRELTQEDKAALIEDWRRLLADTAPVRIFTQGEVQGKALDYYDPLLLEHCPSEYTQGSRVVGNAMVNTPYSVGDTFLNFRLYALIEQGVLQAQTGGVNMNRLQVRQV</sequence>
<accession>A0A380B5D5</accession>
<gene>
    <name evidence="3" type="ORF">NCTC11544_05734</name>
</gene>
<protein>
    <submittedName>
        <fullName evidence="3">Protein of uncharacterized function</fullName>
    </submittedName>
</protein>
<dbReference type="Pfam" id="PF12395">
    <property type="entry name" value="DUF3658"/>
    <property type="match status" value="1"/>
</dbReference>
<dbReference type="Pfam" id="PF08874">
    <property type="entry name" value="DUF1835"/>
    <property type="match status" value="1"/>
</dbReference>
<dbReference type="Proteomes" id="UP000255529">
    <property type="component" value="Unassembled WGS sequence"/>
</dbReference>
<feature type="domain" description="DUF3658" evidence="2">
    <location>
        <begin position="140"/>
        <end position="234"/>
    </location>
</feature>
<reference evidence="3 4" key="1">
    <citation type="submission" date="2018-06" db="EMBL/GenBank/DDBJ databases">
        <authorList>
            <consortium name="Pathogen Informatics"/>
            <person name="Doyle S."/>
        </authorList>
    </citation>
    <scope>NUCLEOTIDE SEQUENCE [LARGE SCALE GENOMIC DNA]</scope>
    <source>
        <strain evidence="3 4">NCTC11544</strain>
    </source>
</reference>
<dbReference type="EMBL" id="UGYN01000002">
    <property type="protein sequence ID" value="SUI93281.1"/>
    <property type="molecule type" value="Genomic_DNA"/>
</dbReference>
<evidence type="ECO:0000259" key="2">
    <source>
        <dbReference type="Pfam" id="PF12395"/>
    </source>
</evidence>
<proteinExistence type="predicted"/>
<dbReference type="InterPro" id="IPR014973">
    <property type="entry name" value="DUF1835"/>
</dbReference>
<dbReference type="RefSeq" id="WP_115184831.1">
    <property type="nucleotide sequence ID" value="NZ_CAMKIC010000032.1"/>
</dbReference>
<name>A0A380B5D5_9GAMM</name>